<reference evidence="2" key="2">
    <citation type="submission" date="2025-08" db="UniProtKB">
        <authorList>
            <consortium name="RefSeq"/>
        </authorList>
    </citation>
    <scope>IDENTIFICATION</scope>
    <source>
        <tissue evidence="2">Leaf</tissue>
    </source>
</reference>
<sequence>MQDHKLYAKFSMCEFWLKSVAFLGHVISGECVKVDSQKIEAVKNWPRPTSVSDIRSFLGLAGYYRRFIEGFSSILSPLTRLTQKKVMFQWSDACEKVFEELKKRLTLALVLTIPEGTEGFVVYYNASGVGLGCVLMQHDHKSLQYIFKQRQLNLHQRRWLKLLKDYDVDILYHPGKANFLADALSRCSMGSLAHVEAD</sequence>
<reference evidence="1" key="1">
    <citation type="journal article" date="2014" name="Nat. Commun.">
        <title>The tobacco genome sequence and its comparison with those of tomato and potato.</title>
        <authorList>
            <person name="Sierro N."/>
            <person name="Battey J.N."/>
            <person name="Ouadi S."/>
            <person name="Bakaher N."/>
            <person name="Bovet L."/>
            <person name="Willig A."/>
            <person name="Goepfert S."/>
            <person name="Peitsch M.C."/>
            <person name="Ivanov N.V."/>
        </authorList>
    </citation>
    <scope>NUCLEOTIDE SEQUENCE [LARGE SCALE GENOMIC DNA]</scope>
</reference>
<accession>A0AC58STD8</accession>
<evidence type="ECO:0000313" key="2">
    <source>
        <dbReference type="RefSeq" id="XP_075088199.1"/>
    </source>
</evidence>
<evidence type="ECO:0000313" key="1">
    <source>
        <dbReference type="Proteomes" id="UP000790787"/>
    </source>
</evidence>
<dbReference type="RefSeq" id="XP_075088199.1">
    <property type="nucleotide sequence ID" value="XM_075232098.1"/>
</dbReference>
<proteinExistence type="predicted"/>
<dbReference type="Proteomes" id="UP000790787">
    <property type="component" value="Chromosome 16"/>
</dbReference>
<keyword evidence="1" id="KW-1185">Reference proteome</keyword>
<protein>
    <submittedName>
        <fullName evidence="2">Mitochondrial protein AtMg00860</fullName>
    </submittedName>
</protein>
<organism evidence="1 2">
    <name type="scientific">Nicotiana tabacum</name>
    <name type="common">Common tobacco</name>
    <dbReference type="NCBI Taxonomy" id="4097"/>
    <lineage>
        <taxon>Eukaryota</taxon>
        <taxon>Viridiplantae</taxon>
        <taxon>Streptophyta</taxon>
        <taxon>Embryophyta</taxon>
        <taxon>Tracheophyta</taxon>
        <taxon>Spermatophyta</taxon>
        <taxon>Magnoliopsida</taxon>
        <taxon>eudicotyledons</taxon>
        <taxon>Gunneridae</taxon>
        <taxon>Pentapetalae</taxon>
        <taxon>asterids</taxon>
        <taxon>lamiids</taxon>
        <taxon>Solanales</taxon>
        <taxon>Solanaceae</taxon>
        <taxon>Nicotianoideae</taxon>
        <taxon>Nicotianeae</taxon>
        <taxon>Nicotiana</taxon>
    </lineage>
</organism>
<gene>
    <name evidence="2" type="primary">LOC142170243</name>
</gene>
<name>A0AC58STD8_TOBAC</name>